<keyword evidence="2" id="KW-0677">Repeat</keyword>
<dbReference type="SMART" id="SM00364">
    <property type="entry name" value="LRR_BAC"/>
    <property type="match status" value="11"/>
</dbReference>
<dbReference type="InterPro" id="IPR001611">
    <property type="entry name" value="Leu-rich_rpt"/>
</dbReference>
<dbReference type="SMART" id="SM00369">
    <property type="entry name" value="LRR_TYP"/>
    <property type="match status" value="38"/>
</dbReference>
<sequence length="1361" mass="150760">MATPAPLLLTHVVVLLLTVATIPTASDECLSFQLPCRCYQLHSKLYVDCADIHFATVPVFPSNTTMENLDMRSTGLKLLPGQGFHGPRIRTLDLSSNQISVVSSQAFAGLGNCLEELDLSRNLISEIPEATFVNLKLLKKVILLENPLARITANVFRGVAGSLLELYLSGGPGSYLGPGVVPTAVRNLGNLQLLKLHSCDISELTSHDLIGLAHLQTLNMTANDIAELPRGMFSFVPNLRTLNIGRNKLTLLNASMFHGLESSLEIMDVSENRIARIAPNTFGSFRRLRVLNLKSNRISSIAGTAFLGLALTLRQLNLDGNFLRQLPGGALNTLTDLEVVSAKYNRIKAIARSDLQGISESIKMIDLRYNYVSSLPARLFHKCRSLEWLDLSENNITDVRGEALHGLRNVRMLSLAKNGLRHINGQTFAQLASLNTLDLSHNYIGYVPDDAFAGLNDTLAALYLQHNALSYFPRVALQSLNNLVEVRLSYNEISRVGSADFYDFNPAMRGIYLDGNRLTTFPISTLQHFHNLRVINLANNAIAAITRDAYMLTDMQSHVDTLVLQNNRLTEFPAEQLATVKRLRMLNINKNRISSVPSDVLRHLPALETLYLSGNNITSLDNTAFACSSGREMALHHLDLSRNQITAVTGNIFRQLRALRSVDMSHNNVSVIFAATFSTPLLQSINLEQNNIYKIQDSAFENLTQLRYLNMKGNFLTFVHKRFWNNCRLQILFLTNNRISSVEEGSLDELRGLTTFDISRNPISDIPASLFNTMSHAKHISLSGCNLTRIHEGQFASLRNLLTINLSNNSIETVHQNAFYGALAMRELYLQDNRLAHLPDRLLQSLYRLHTLNLAGNRIRDIDARVFGVPIMPLNTVDLSNNLLAEVPTGLFQPLKYSLFNLDLSRNQLRSLRSRQFAELAILARLDLSNNAIVSVENSAFGGLNNIININLASNALRSITETSFAGIGSKLYKLDLSNASLADVPRLAIPELRILHLSNNRLRALAADSIVCAKLRVLYLNSNKLGGVPETWRSLPALTSLILADNPIERITATSFVGLPRLTLAHIENLPRLASVATAALDPLQNLEYLMMYNYGSLPRLDVATLLSKLTNLRQVYVEIKDVILDSQLHLAFKNNAKLNSLTVFGPRLKWITKNAFVGFTAGSLGIMNTSVMSLPDDLFAYPQIRGLYPLDLRNNRLRLIGSELFKVPTMRVDNLYLDDNEFLCDCSITPFRLWLDVWLRTHAHARANLERVVCSEPDAFNGVPTRNESIVGLDLTRMGCVAPPPTLLPATTSTSEGSVADAGRVTQPSDAKVTESRVTTISLAAVASDAQCATTASLRQTVVFLSCGAIVTLILRRRI</sequence>
<protein>
    <submittedName>
        <fullName evidence="5">Chaoptin-like</fullName>
    </submittedName>
</protein>
<dbReference type="Pfam" id="PF13306">
    <property type="entry name" value="LRR_5"/>
    <property type="match status" value="1"/>
</dbReference>
<name>A0ABM1DU03_PRICU</name>
<feature type="signal peptide" evidence="3">
    <location>
        <begin position="1"/>
        <end position="26"/>
    </location>
</feature>
<dbReference type="Proteomes" id="UP000695022">
    <property type="component" value="Unplaced"/>
</dbReference>
<dbReference type="PANTHER" id="PTHR24369:SF193">
    <property type="entry name" value="LEUCINE RICH REPEAT CONTAINING 8 VRAC SUBUNIT C"/>
    <property type="match status" value="1"/>
</dbReference>
<dbReference type="PANTHER" id="PTHR24369">
    <property type="entry name" value="ANTIGEN BSP, PUTATIVE-RELATED"/>
    <property type="match status" value="1"/>
</dbReference>
<proteinExistence type="predicted"/>
<evidence type="ECO:0000313" key="5">
    <source>
        <dbReference type="RefSeq" id="XP_014663424.1"/>
    </source>
</evidence>
<dbReference type="InterPro" id="IPR003591">
    <property type="entry name" value="Leu-rich_rpt_typical-subtyp"/>
</dbReference>
<dbReference type="Pfam" id="PF13855">
    <property type="entry name" value="LRR_8"/>
    <property type="match status" value="8"/>
</dbReference>
<dbReference type="Gene3D" id="3.80.10.10">
    <property type="entry name" value="Ribonuclease Inhibitor"/>
    <property type="match status" value="8"/>
</dbReference>
<dbReference type="InterPro" id="IPR032675">
    <property type="entry name" value="LRR_dom_sf"/>
</dbReference>
<dbReference type="GeneID" id="106806082"/>
<evidence type="ECO:0000256" key="3">
    <source>
        <dbReference type="SAM" id="SignalP"/>
    </source>
</evidence>
<dbReference type="InterPro" id="IPR026906">
    <property type="entry name" value="LRR_5"/>
</dbReference>
<feature type="chain" id="PRO_5046530371" evidence="3">
    <location>
        <begin position="27"/>
        <end position="1361"/>
    </location>
</feature>
<dbReference type="SUPFAM" id="SSF52058">
    <property type="entry name" value="L domain-like"/>
    <property type="match status" value="4"/>
</dbReference>
<reference evidence="5" key="1">
    <citation type="submission" date="2025-08" db="UniProtKB">
        <authorList>
            <consortium name="RefSeq"/>
        </authorList>
    </citation>
    <scope>IDENTIFICATION</scope>
</reference>
<dbReference type="RefSeq" id="XP_014663424.1">
    <property type="nucleotide sequence ID" value="XM_014807938.1"/>
</dbReference>
<evidence type="ECO:0000256" key="2">
    <source>
        <dbReference type="ARBA" id="ARBA00022737"/>
    </source>
</evidence>
<keyword evidence="3" id="KW-0732">Signal</keyword>
<evidence type="ECO:0000256" key="1">
    <source>
        <dbReference type="ARBA" id="ARBA00022614"/>
    </source>
</evidence>
<accession>A0ABM1DU03</accession>
<dbReference type="PROSITE" id="PS51450">
    <property type="entry name" value="LRR"/>
    <property type="match status" value="5"/>
</dbReference>
<dbReference type="SMART" id="SM00365">
    <property type="entry name" value="LRR_SD22"/>
    <property type="match status" value="8"/>
</dbReference>
<organism evidence="4 5">
    <name type="scientific">Priapulus caudatus</name>
    <name type="common">Priapulid worm</name>
    <dbReference type="NCBI Taxonomy" id="37621"/>
    <lineage>
        <taxon>Eukaryota</taxon>
        <taxon>Metazoa</taxon>
        <taxon>Ecdysozoa</taxon>
        <taxon>Scalidophora</taxon>
        <taxon>Priapulida</taxon>
        <taxon>Priapulimorpha</taxon>
        <taxon>Priapulimorphida</taxon>
        <taxon>Priapulidae</taxon>
        <taxon>Priapulus</taxon>
    </lineage>
</organism>
<keyword evidence="1" id="KW-0433">Leucine-rich repeat</keyword>
<dbReference type="InterPro" id="IPR050541">
    <property type="entry name" value="LRR_TM_domain-containing"/>
</dbReference>
<gene>
    <name evidence="5" type="primary">LOC106806082</name>
</gene>
<keyword evidence="4" id="KW-1185">Reference proteome</keyword>
<evidence type="ECO:0000313" key="4">
    <source>
        <dbReference type="Proteomes" id="UP000695022"/>
    </source>
</evidence>